<dbReference type="Pfam" id="PF08648">
    <property type="entry name" value="SNRNP27"/>
    <property type="match status" value="1"/>
</dbReference>
<dbReference type="STRING" id="4909.A0A099P5L2"/>
<dbReference type="Proteomes" id="UP000189274">
    <property type="component" value="Unassembled WGS sequence"/>
</dbReference>
<organism evidence="11 13">
    <name type="scientific">Pichia kudriavzevii</name>
    <name type="common">Yeast</name>
    <name type="synonym">Issatchenkia orientalis</name>
    <dbReference type="NCBI Taxonomy" id="4909"/>
    <lineage>
        <taxon>Eukaryota</taxon>
        <taxon>Fungi</taxon>
        <taxon>Dikarya</taxon>
        <taxon>Ascomycota</taxon>
        <taxon>Saccharomycotina</taxon>
        <taxon>Pichiomycetes</taxon>
        <taxon>Pichiales</taxon>
        <taxon>Pichiaceae</taxon>
        <taxon>Pichia</taxon>
    </lineage>
</organism>
<keyword evidence="5" id="KW-0507">mRNA processing</keyword>
<dbReference type="OrthoDB" id="21368at2759"/>
<evidence type="ECO:0000256" key="7">
    <source>
        <dbReference type="ARBA" id="ARBA00023242"/>
    </source>
</evidence>
<keyword evidence="15" id="KW-1185">Reference proteome</keyword>
<feature type="region of interest" description="Disordered" evidence="8">
    <location>
        <begin position="143"/>
        <end position="163"/>
    </location>
</feature>
<evidence type="ECO:0000313" key="12">
    <source>
        <dbReference type="EMBL" id="ONH76284.1"/>
    </source>
</evidence>
<dbReference type="PANTHER" id="PTHR31077">
    <property type="entry name" value="U4/U6.U5 SMALL NUCLEAR RIBONUCLEOPROTEIN 27 KDA PROTEIN"/>
    <property type="match status" value="1"/>
</dbReference>
<evidence type="ECO:0000256" key="6">
    <source>
        <dbReference type="ARBA" id="ARBA00023187"/>
    </source>
</evidence>
<reference evidence="10 15" key="5">
    <citation type="submission" date="2018-06" db="EMBL/GenBank/DDBJ databases">
        <title>Population genomics shows no distinction between pathogenic Candida krusei and environmental Pichia kudriavzevii: One species, four names.</title>
        <authorList>
            <person name="Douglass A.P."/>
            <person name="Offei B."/>
            <person name="Braun-Galleani S."/>
            <person name="Coughlan A.Y."/>
            <person name="Martos A."/>
            <person name="Ortiz-Merino R.A."/>
            <person name="Byrne K.P."/>
            <person name="Wolfe K.H."/>
        </authorList>
    </citation>
    <scope>NUCLEOTIDE SEQUENCE [LARGE SCALE GENOMIC DNA]</scope>
    <source>
        <strain evidence="10 15">CBS573</strain>
    </source>
</reference>
<dbReference type="EMBL" id="JQFK01000003">
    <property type="protein sequence ID" value="KGK40323.1"/>
    <property type="molecule type" value="Genomic_DNA"/>
</dbReference>
<evidence type="ECO:0000313" key="14">
    <source>
        <dbReference type="Proteomes" id="UP000189274"/>
    </source>
</evidence>
<evidence type="ECO:0000256" key="4">
    <source>
        <dbReference type="ARBA" id="ARBA00011825"/>
    </source>
</evidence>
<comment type="subcellular location">
    <subcellularLocation>
        <location evidence="2">Nucleus</location>
    </subcellularLocation>
</comment>
<dbReference type="VEuPathDB" id="FungiDB:C5L36_0C09940"/>
<feature type="compositionally biased region" description="Basic and acidic residues" evidence="8">
    <location>
        <begin position="63"/>
        <end position="77"/>
    </location>
</feature>
<comment type="function">
    <text evidence="1">May play a role in mRNA splicing.</text>
</comment>
<dbReference type="Proteomes" id="UP000029867">
    <property type="component" value="Unassembled WGS sequence"/>
</dbReference>
<feature type="domain" description="U4/U6.U5 small nuclear ribonucleoprotein 27kDa protein" evidence="9">
    <location>
        <begin position="96"/>
        <end position="149"/>
    </location>
</feature>
<keyword evidence="7" id="KW-0539">Nucleus</keyword>
<feature type="compositionally biased region" description="Basic residues" evidence="8">
    <location>
        <begin position="152"/>
        <end position="163"/>
    </location>
</feature>
<evidence type="ECO:0000256" key="1">
    <source>
        <dbReference type="ARBA" id="ARBA00003632"/>
    </source>
</evidence>
<reference evidence="14" key="3">
    <citation type="journal article" date="2017" name="Genome Announc.">
        <title>Genome sequences of Cyberlindnera fabianii 65, Pichia kudriavzevii 129, and Saccharomyces cerevisiae 131 isolated from fermented masau fruits in Zimbabwe.</title>
        <authorList>
            <person name="van Rijswijck I.M.H."/>
            <person name="Derks M.F.L."/>
            <person name="Abee T."/>
            <person name="de Ridder D."/>
            <person name="Smid E.J."/>
        </authorList>
    </citation>
    <scope>NUCLEOTIDE SEQUENCE [LARGE SCALE GENOMIC DNA]</scope>
    <source>
        <strain evidence="14">129</strain>
    </source>
</reference>
<comment type="subunit">
    <text evidence="4">Part of a tri-snRNP complex.</text>
</comment>
<dbReference type="GO" id="GO:0071011">
    <property type="term" value="C:precatalytic spliceosome"/>
    <property type="evidence" value="ECO:0007669"/>
    <property type="project" value="TreeGrafter"/>
</dbReference>
<evidence type="ECO:0000256" key="5">
    <source>
        <dbReference type="ARBA" id="ARBA00022664"/>
    </source>
</evidence>
<evidence type="ECO:0000313" key="13">
    <source>
        <dbReference type="Proteomes" id="UP000029867"/>
    </source>
</evidence>
<evidence type="ECO:0000256" key="3">
    <source>
        <dbReference type="ARBA" id="ARBA00008218"/>
    </source>
</evidence>
<feature type="region of interest" description="Disordered" evidence="8">
    <location>
        <begin position="44"/>
        <end position="97"/>
    </location>
</feature>
<gene>
    <name evidence="12" type="ORF">BOH78_1142</name>
    <name evidence="10" type="ORF">C5L36_0C09940</name>
    <name evidence="11" type="ORF">JL09_g654</name>
</gene>
<evidence type="ECO:0000256" key="2">
    <source>
        <dbReference type="ARBA" id="ARBA00004123"/>
    </source>
</evidence>
<reference evidence="11" key="2">
    <citation type="submission" date="2014-08" db="EMBL/GenBank/DDBJ databases">
        <title>Exploiting Issatchenkia orientalis SD108 for Succinic Acid Production.</title>
        <authorList>
            <person name="Xiao H."/>
            <person name="Shao Z."/>
            <person name="Jiang Y."/>
            <person name="Dole S."/>
            <person name="Zhao H."/>
        </authorList>
    </citation>
    <scope>NUCLEOTIDE SEQUENCE [LARGE SCALE GENOMIC DNA]</scope>
    <source>
        <strain evidence="11">SD108</strain>
    </source>
</reference>
<feature type="compositionally biased region" description="Polar residues" evidence="8">
    <location>
        <begin position="79"/>
        <end position="97"/>
    </location>
</feature>
<evidence type="ECO:0000313" key="10">
    <source>
        <dbReference type="EMBL" id="AWU77087.1"/>
    </source>
</evidence>
<evidence type="ECO:0000313" key="11">
    <source>
        <dbReference type="EMBL" id="KGK40323.1"/>
    </source>
</evidence>
<dbReference type="GO" id="GO:0008380">
    <property type="term" value="P:RNA splicing"/>
    <property type="evidence" value="ECO:0007669"/>
    <property type="project" value="UniProtKB-KW"/>
</dbReference>
<dbReference type="InterPro" id="IPR013957">
    <property type="entry name" value="SNRNP27"/>
</dbReference>
<dbReference type="PANTHER" id="PTHR31077:SF1">
    <property type="entry name" value="U4_U6.U5 SMALL NUCLEAR RIBONUCLEOPROTEIN 27 KDA PROTEIN"/>
    <property type="match status" value="1"/>
</dbReference>
<protein>
    <recommendedName>
        <fullName evidence="9">U4/U6.U5 small nuclear ribonucleoprotein 27kDa protein domain-containing protein</fullName>
    </recommendedName>
</protein>
<comment type="similarity">
    <text evidence="3">Belongs to the SNUT3 family.</text>
</comment>
<evidence type="ECO:0000313" key="15">
    <source>
        <dbReference type="Proteomes" id="UP000249293"/>
    </source>
</evidence>
<dbReference type="Proteomes" id="UP000249293">
    <property type="component" value="Chromosome 3"/>
</dbReference>
<dbReference type="AlphaFoldDB" id="A0A099P5L2"/>
<accession>A0A099P5L2</accession>
<sequence>MARRVALNLGQRVRNNNRTFERGRGRQRLLAENDKTVETPVKIRTESGVRGNAVHGSNKSSKRRAEDTQNDIQERSNKKQQVSSHSDPNFKGSSIESEITKTMGFASFSSTQNQHVKGTDCYGINFKHKTEYRQYINREGGFNRELSPTRSDKKKKIKMSLKK</sequence>
<dbReference type="EMBL" id="MQVM01000004">
    <property type="protein sequence ID" value="ONH76284.1"/>
    <property type="molecule type" value="Genomic_DNA"/>
</dbReference>
<keyword evidence="6" id="KW-0508">mRNA splicing</keyword>
<proteinExistence type="inferred from homology"/>
<dbReference type="GO" id="GO:0006397">
    <property type="term" value="P:mRNA processing"/>
    <property type="evidence" value="ECO:0007669"/>
    <property type="project" value="UniProtKB-KW"/>
</dbReference>
<reference evidence="13" key="1">
    <citation type="journal article" date="2014" name="Microb. Cell Fact.">
        <title>Exploiting Issatchenkia orientalis SD108 for succinic acid production.</title>
        <authorList>
            <person name="Xiao H."/>
            <person name="Shao Z."/>
            <person name="Jiang Y."/>
            <person name="Dole S."/>
            <person name="Zhao H."/>
        </authorList>
    </citation>
    <scope>NUCLEOTIDE SEQUENCE [LARGE SCALE GENOMIC DNA]</scope>
    <source>
        <strain evidence="13">SD108</strain>
    </source>
</reference>
<evidence type="ECO:0000256" key="8">
    <source>
        <dbReference type="SAM" id="MobiDB-lite"/>
    </source>
</evidence>
<evidence type="ECO:0000259" key="9">
    <source>
        <dbReference type="Pfam" id="PF08648"/>
    </source>
</evidence>
<reference evidence="12" key="4">
    <citation type="submission" date="2017-01" db="EMBL/GenBank/DDBJ databases">
        <authorList>
            <person name="Mah S.A."/>
            <person name="Swanson W.J."/>
            <person name="Moy G.W."/>
            <person name="Vacquier V.D."/>
        </authorList>
    </citation>
    <scope>NUCLEOTIDE SEQUENCE [LARGE SCALE GENOMIC DNA]</scope>
    <source>
        <strain evidence="12">129</strain>
    </source>
</reference>
<dbReference type="eggNOG" id="KOG3263">
    <property type="taxonomic scope" value="Eukaryota"/>
</dbReference>
<dbReference type="EMBL" id="CP028775">
    <property type="protein sequence ID" value="AWU77087.1"/>
    <property type="molecule type" value="Genomic_DNA"/>
</dbReference>
<name>A0A099P5L2_PICKU</name>
<dbReference type="HOGENOM" id="CLU_075596_3_1_1"/>